<dbReference type="SUPFAM" id="SSF46689">
    <property type="entry name" value="Homeodomain-like"/>
    <property type="match status" value="1"/>
</dbReference>
<dbReference type="Pfam" id="PF00072">
    <property type="entry name" value="Response_reg"/>
    <property type="match status" value="1"/>
</dbReference>
<name>A0A9D9IRM1_9BACT</name>
<dbReference type="FunFam" id="3.40.50.300:FF:000006">
    <property type="entry name" value="DNA-binding transcriptional regulator NtrC"/>
    <property type="match status" value="1"/>
</dbReference>
<dbReference type="Pfam" id="PF02954">
    <property type="entry name" value="HTH_8"/>
    <property type="match status" value="1"/>
</dbReference>
<dbReference type="SMART" id="SM00448">
    <property type="entry name" value="REC"/>
    <property type="match status" value="1"/>
</dbReference>
<dbReference type="Pfam" id="PF25601">
    <property type="entry name" value="AAA_lid_14"/>
    <property type="match status" value="1"/>
</dbReference>
<dbReference type="InterPro" id="IPR002078">
    <property type="entry name" value="Sigma_54_int"/>
</dbReference>
<dbReference type="InterPro" id="IPR001789">
    <property type="entry name" value="Sig_transdc_resp-reg_receiver"/>
</dbReference>
<dbReference type="InterPro" id="IPR003593">
    <property type="entry name" value="AAA+_ATPase"/>
</dbReference>
<feature type="modified residue" description="4-aspartylphosphate" evidence="5">
    <location>
        <position position="54"/>
    </location>
</feature>
<keyword evidence="3" id="KW-0805">Transcription regulation</keyword>
<comment type="caution">
    <text evidence="8">The sequence shown here is derived from an EMBL/GenBank/DDBJ whole genome shotgun (WGS) entry which is preliminary data.</text>
</comment>
<dbReference type="Gene3D" id="3.40.50.300">
    <property type="entry name" value="P-loop containing nucleotide triphosphate hydrolases"/>
    <property type="match status" value="1"/>
</dbReference>
<dbReference type="GO" id="GO:0006355">
    <property type="term" value="P:regulation of DNA-templated transcription"/>
    <property type="evidence" value="ECO:0007669"/>
    <property type="project" value="InterPro"/>
</dbReference>
<dbReference type="InterPro" id="IPR002197">
    <property type="entry name" value="HTH_Fis"/>
</dbReference>
<dbReference type="InterPro" id="IPR025662">
    <property type="entry name" value="Sigma_54_int_dom_ATP-bd_1"/>
</dbReference>
<reference evidence="8" key="2">
    <citation type="journal article" date="2021" name="PeerJ">
        <title>Extensive microbial diversity within the chicken gut microbiome revealed by metagenomics and culture.</title>
        <authorList>
            <person name="Gilroy R."/>
            <person name="Ravi A."/>
            <person name="Getino M."/>
            <person name="Pursley I."/>
            <person name="Horton D.L."/>
            <person name="Alikhan N.F."/>
            <person name="Baker D."/>
            <person name="Gharbi K."/>
            <person name="Hall N."/>
            <person name="Watson M."/>
            <person name="Adriaenssens E.M."/>
            <person name="Foster-Nyarko E."/>
            <person name="Jarju S."/>
            <person name="Secka A."/>
            <person name="Antonio M."/>
            <person name="Oren A."/>
            <person name="Chaudhuri R.R."/>
            <person name="La Ragione R."/>
            <person name="Hildebrand F."/>
            <person name="Pallen M.J."/>
        </authorList>
    </citation>
    <scope>NUCLEOTIDE SEQUENCE</scope>
    <source>
        <strain evidence="8">6919</strain>
    </source>
</reference>
<keyword evidence="4" id="KW-0804">Transcription</keyword>
<dbReference type="PROSITE" id="PS00676">
    <property type="entry name" value="SIGMA54_INTERACT_2"/>
    <property type="match status" value="1"/>
</dbReference>
<dbReference type="Proteomes" id="UP000823598">
    <property type="component" value="Unassembled WGS sequence"/>
</dbReference>
<evidence type="ECO:0000256" key="3">
    <source>
        <dbReference type="ARBA" id="ARBA00023015"/>
    </source>
</evidence>
<evidence type="ECO:0000256" key="2">
    <source>
        <dbReference type="ARBA" id="ARBA00022840"/>
    </source>
</evidence>
<evidence type="ECO:0000313" key="9">
    <source>
        <dbReference type="Proteomes" id="UP000823598"/>
    </source>
</evidence>
<dbReference type="CDD" id="cd00009">
    <property type="entry name" value="AAA"/>
    <property type="match status" value="1"/>
</dbReference>
<evidence type="ECO:0000256" key="5">
    <source>
        <dbReference type="PROSITE-ProRule" id="PRU00169"/>
    </source>
</evidence>
<dbReference type="Gene3D" id="1.10.10.60">
    <property type="entry name" value="Homeodomain-like"/>
    <property type="match status" value="1"/>
</dbReference>
<dbReference type="GO" id="GO:0005524">
    <property type="term" value="F:ATP binding"/>
    <property type="evidence" value="ECO:0007669"/>
    <property type="project" value="UniProtKB-KW"/>
</dbReference>
<keyword evidence="1" id="KW-0547">Nucleotide-binding</keyword>
<dbReference type="PROSITE" id="PS50110">
    <property type="entry name" value="RESPONSE_REGULATORY"/>
    <property type="match status" value="1"/>
</dbReference>
<dbReference type="SUPFAM" id="SSF52540">
    <property type="entry name" value="P-loop containing nucleoside triphosphate hydrolases"/>
    <property type="match status" value="1"/>
</dbReference>
<keyword evidence="2" id="KW-0067">ATP-binding</keyword>
<evidence type="ECO:0000259" key="7">
    <source>
        <dbReference type="PROSITE" id="PS50110"/>
    </source>
</evidence>
<dbReference type="InterPro" id="IPR011006">
    <property type="entry name" value="CheY-like_superfamily"/>
</dbReference>
<dbReference type="EMBL" id="JADIMC010000084">
    <property type="protein sequence ID" value="MBO8476814.1"/>
    <property type="molecule type" value="Genomic_DNA"/>
</dbReference>
<dbReference type="Gene3D" id="1.10.8.60">
    <property type="match status" value="1"/>
</dbReference>
<dbReference type="Pfam" id="PF00158">
    <property type="entry name" value="Sigma54_activat"/>
    <property type="match status" value="1"/>
</dbReference>
<sequence>MNGDNILIVDDDVTFALMLKTWLGKHGFDSDTVSSVAAAKKRFKERDYSIVLTDMRLPDSDGIDLLQWMSVQKPGIPVIVMTNFAEIQNAVNSMKLGAFDYLSKPVNPSELLDKISEALKHTSKADSVDGTQEPAVEQVDFIEGNSDASKLLYQYVNLVAPTNMSVLICGESGTGKEHIAHLIHSRSKRSGKPFVAIDCGSIPAELAGSEFFGHTKGSFTGALSDKIGAFEAANGGTVFLDEVGNLGYETQMHLLRALQERKIKRIGSNKEIEIDIRLVAATNEDLEKAISKGAFRNDLYHRISEFTIHMPELKDLKQDIMLYANFFLDSANRELGKNVIGFDDNVMQLFLNYDWPGNLRQMKNTVMRATLLTQGEYITMDSLPRELSLHKVVVEKSALLHDPADEKERILSALKNAGGNKSMAAKLLGVDRKTLYNKLKLYDIE</sequence>
<feature type="domain" description="Sigma-54 factor interaction" evidence="6">
    <location>
        <begin position="142"/>
        <end position="371"/>
    </location>
</feature>
<evidence type="ECO:0000256" key="1">
    <source>
        <dbReference type="ARBA" id="ARBA00022741"/>
    </source>
</evidence>
<dbReference type="PANTHER" id="PTHR32071:SF81">
    <property type="entry name" value="PROPIONATE CATABOLISM OPERON REGULATORY PROTEIN"/>
    <property type="match status" value="1"/>
</dbReference>
<evidence type="ECO:0000313" key="8">
    <source>
        <dbReference type="EMBL" id="MBO8476814.1"/>
    </source>
</evidence>
<dbReference type="GO" id="GO:0000160">
    <property type="term" value="P:phosphorelay signal transduction system"/>
    <property type="evidence" value="ECO:0007669"/>
    <property type="project" value="InterPro"/>
</dbReference>
<reference evidence="8" key="1">
    <citation type="submission" date="2020-10" db="EMBL/GenBank/DDBJ databases">
        <authorList>
            <person name="Gilroy R."/>
        </authorList>
    </citation>
    <scope>NUCLEOTIDE SEQUENCE</scope>
    <source>
        <strain evidence="8">6919</strain>
    </source>
</reference>
<dbReference type="AlphaFoldDB" id="A0A9D9IRM1"/>
<evidence type="ECO:0000259" key="6">
    <source>
        <dbReference type="PROSITE" id="PS50045"/>
    </source>
</evidence>
<evidence type="ECO:0000256" key="4">
    <source>
        <dbReference type="ARBA" id="ARBA00023163"/>
    </source>
</evidence>
<protein>
    <submittedName>
        <fullName evidence="8">Sigma-54-dependent Fis family transcriptional regulator</fullName>
    </submittedName>
</protein>
<organism evidence="8 9">
    <name type="scientific">Candidatus Limisoma faecipullorum</name>
    <dbReference type="NCBI Taxonomy" id="2840854"/>
    <lineage>
        <taxon>Bacteria</taxon>
        <taxon>Pseudomonadati</taxon>
        <taxon>Bacteroidota</taxon>
        <taxon>Bacteroidia</taxon>
        <taxon>Bacteroidales</taxon>
        <taxon>Candidatus Limisoma</taxon>
    </lineage>
</organism>
<dbReference type="SUPFAM" id="SSF52172">
    <property type="entry name" value="CheY-like"/>
    <property type="match status" value="1"/>
</dbReference>
<dbReference type="PROSITE" id="PS50045">
    <property type="entry name" value="SIGMA54_INTERACT_4"/>
    <property type="match status" value="1"/>
</dbReference>
<dbReference type="InterPro" id="IPR009057">
    <property type="entry name" value="Homeodomain-like_sf"/>
</dbReference>
<proteinExistence type="predicted"/>
<feature type="domain" description="Response regulatory" evidence="7">
    <location>
        <begin position="5"/>
        <end position="119"/>
    </location>
</feature>
<dbReference type="GO" id="GO:0043565">
    <property type="term" value="F:sequence-specific DNA binding"/>
    <property type="evidence" value="ECO:0007669"/>
    <property type="project" value="InterPro"/>
</dbReference>
<dbReference type="PANTHER" id="PTHR32071">
    <property type="entry name" value="TRANSCRIPTIONAL REGULATORY PROTEIN"/>
    <property type="match status" value="1"/>
</dbReference>
<gene>
    <name evidence="8" type="ORF">IAB88_07450</name>
</gene>
<dbReference type="SMART" id="SM00382">
    <property type="entry name" value="AAA"/>
    <property type="match status" value="1"/>
</dbReference>
<dbReference type="InterPro" id="IPR027417">
    <property type="entry name" value="P-loop_NTPase"/>
</dbReference>
<dbReference type="Gene3D" id="3.40.50.2300">
    <property type="match status" value="1"/>
</dbReference>
<keyword evidence="5" id="KW-0597">Phosphoprotein</keyword>
<dbReference type="PROSITE" id="PS00675">
    <property type="entry name" value="SIGMA54_INTERACT_1"/>
    <property type="match status" value="1"/>
</dbReference>
<dbReference type="InterPro" id="IPR058031">
    <property type="entry name" value="AAA_lid_NorR"/>
</dbReference>
<dbReference type="PRINTS" id="PR01590">
    <property type="entry name" value="HTHFIS"/>
</dbReference>
<dbReference type="CDD" id="cd00156">
    <property type="entry name" value="REC"/>
    <property type="match status" value="1"/>
</dbReference>
<dbReference type="InterPro" id="IPR025943">
    <property type="entry name" value="Sigma_54_int_dom_ATP-bd_2"/>
</dbReference>
<accession>A0A9D9IRM1</accession>